<evidence type="ECO:0000259" key="5">
    <source>
        <dbReference type="Pfam" id="PF00149"/>
    </source>
</evidence>
<name>A0A917QIN6_9HYPH</name>
<keyword evidence="2" id="KW-0378">Hydrolase</keyword>
<dbReference type="AlphaFoldDB" id="A0A917QIN6"/>
<comment type="similarity">
    <text evidence="4">Belongs to the cyclic nucleotide phosphodiesterase class-III family.</text>
</comment>
<keyword evidence="1" id="KW-0479">Metal-binding</keyword>
<evidence type="ECO:0000256" key="2">
    <source>
        <dbReference type="ARBA" id="ARBA00022801"/>
    </source>
</evidence>
<dbReference type="Proteomes" id="UP000600449">
    <property type="component" value="Unassembled WGS sequence"/>
</dbReference>
<organism evidence="6 7">
    <name type="scientific">Salinarimonas ramus</name>
    <dbReference type="NCBI Taxonomy" id="690164"/>
    <lineage>
        <taxon>Bacteria</taxon>
        <taxon>Pseudomonadati</taxon>
        <taxon>Pseudomonadota</taxon>
        <taxon>Alphaproteobacteria</taxon>
        <taxon>Hyphomicrobiales</taxon>
        <taxon>Salinarimonadaceae</taxon>
        <taxon>Salinarimonas</taxon>
    </lineage>
</organism>
<dbReference type="Gene3D" id="3.30.750.180">
    <property type="entry name" value="GpdQ, beta-strand dimerisation domain"/>
    <property type="match status" value="1"/>
</dbReference>
<dbReference type="PANTHER" id="PTHR42988:SF2">
    <property type="entry name" value="CYCLIC NUCLEOTIDE PHOSPHODIESTERASE CBUA0032-RELATED"/>
    <property type="match status" value="1"/>
</dbReference>
<dbReference type="InterPro" id="IPR004843">
    <property type="entry name" value="Calcineurin-like_PHP"/>
</dbReference>
<dbReference type="CDD" id="cd07402">
    <property type="entry name" value="MPP_GpdQ"/>
    <property type="match status" value="1"/>
</dbReference>
<proteinExistence type="inferred from homology"/>
<reference evidence="6 7" key="1">
    <citation type="journal article" date="2014" name="Int. J. Syst. Evol. Microbiol.">
        <title>Complete genome sequence of Corynebacterium casei LMG S-19264T (=DSM 44701T), isolated from a smear-ripened cheese.</title>
        <authorList>
            <consortium name="US DOE Joint Genome Institute (JGI-PGF)"/>
            <person name="Walter F."/>
            <person name="Albersmeier A."/>
            <person name="Kalinowski J."/>
            <person name="Ruckert C."/>
        </authorList>
    </citation>
    <scope>NUCLEOTIDE SEQUENCE [LARGE SCALE GENOMIC DNA]</scope>
    <source>
        <strain evidence="6 7">CGMCC 1.9161</strain>
    </source>
</reference>
<dbReference type="RefSeq" id="WP_188915360.1">
    <property type="nucleotide sequence ID" value="NZ_BMMF01000015.1"/>
</dbReference>
<dbReference type="Pfam" id="PF00149">
    <property type="entry name" value="Metallophos"/>
    <property type="match status" value="1"/>
</dbReference>
<dbReference type="InterPro" id="IPR029052">
    <property type="entry name" value="Metallo-depent_PP-like"/>
</dbReference>
<dbReference type="EMBL" id="BMMF01000015">
    <property type="protein sequence ID" value="GGK51646.1"/>
    <property type="molecule type" value="Genomic_DNA"/>
</dbReference>
<evidence type="ECO:0000256" key="4">
    <source>
        <dbReference type="ARBA" id="ARBA00025742"/>
    </source>
</evidence>
<dbReference type="InterPro" id="IPR026575">
    <property type="entry name" value="GpdQ/CpdA-like"/>
</dbReference>
<dbReference type="InterPro" id="IPR042283">
    <property type="entry name" value="GpdQ_catalytic"/>
</dbReference>
<dbReference type="InterPro" id="IPR042281">
    <property type="entry name" value="GpdQ_beta-strand"/>
</dbReference>
<keyword evidence="7" id="KW-1185">Reference proteome</keyword>
<evidence type="ECO:0000313" key="7">
    <source>
        <dbReference type="Proteomes" id="UP000600449"/>
    </source>
</evidence>
<accession>A0A917QIN6</accession>
<evidence type="ECO:0000313" key="6">
    <source>
        <dbReference type="EMBL" id="GGK51646.1"/>
    </source>
</evidence>
<feature type="domain" description="Calcineurin-like phosphoesterase" evidence="5">
    <location>
        <begin position="5"/>
        <end position="194"/>
    </location>
</feature>
<protein>
    <submittedName>
        <fullName evidence="6">3',5'-cyclic adenosine monophosphate phosphodiesterase CpdA</fullName>
    </submittedName>
</protein>
<sequence length="270" mass="28381">MTLLAQLSDLHIREGGALAYGLVDTRAFLARAVDHLNALLPRPDAVVVSGDLVDLGTASEYAMARAELDRLAMPWLPIPGNHDGDAFWDACADRMAAPVRGVGWVARVADTRIVLLDTRVPDALGGAIDETRARWLSERLSESDAPALLVMHHPPIPTGIGHMDAIGLDGVDRLEAALAAGPAPMAILCGHIHRMIVGRLGATPVIVAPSPAHAVTLDLAPDAPSTFHLEPPGVLLHAVSGGRLVTHLSFVGAFDGPHPFFAEGTRLVGT</sequence>
<dbReference type="PANTHER" id="PTHR42988">
    <property type="entry name" value="PHOSPHOHYDROLASE"/>
    <property type="match status" value="1"/>
</dbReference>
<evidence type="ECO:0000256" key="1">
    <source>
        <dbReference type="ARBA" id="ARBA00022723"/>
    </source>
</evidence>
<dbReference type="InterPro" id="IPR050884">
    <property type="entry name" value="CNP_phosphodiesterase-III"/>
</dbReference>
<evidence type="ECO:0000256" key="3">
    <source>
        <dbReference type="ARBA" id="ARBA00023004"/>
    </source>
</evidence>
<keyword evidence="3" id="KW-0408">Iron</keyword>
<dbReference type="Gene3D" id="3.60.21.40">
    <property type="entry name" value="GpdQ, catalytic alpha/beta sandwich domain"/>
    <property type="match status" value="1"/>
</dbReference>
<gene>
    <name evidence="6" type="primary">cpdA</name>
    <name evidence="6" type="ORF">GCM10011322_43330</name>
</gene>
<dbReference type="GO" id="GO:0046872">
    <property type="term" value="F:metal ion binding"/>
    <property type="evidence" value="ECO:0007669"/>
    <property type="project" value="UniProtKB-KW"/>
</dbReference>
<comment type="caution">
    <text evidence="6">The sequence shown here is derived from an EMBL/GenBank/DDBJ whole genome shotgun (WGS) entry which is preliminary data.</text>
</comment>
<dbReference type="GO" id="GO:0004112">
    <property type="term" value="F:cyclic-nucleotide phosphodiesterase activity"/>
    <property type="evidence" value="ECO:0007669"/>
    <property type="project" value="InterPro"/>
</dbReference>
<dbReference type="SUPFAM" id="SSF56300">
    <property type="entry name" value="Metallo-dependent phosphatases"/>
    <property type="match status" value="1"/>
</dbReference>